<reference evidence="2" key="2">
    <citation type="submission" date="2025-08" db="UniProtKB">
        <authorList>
            <consortium name="Ensembl"/>
        </authorList>
    </citation>
    <scope>IDENTIFICATION</scope>
</reference>
<evidence type="ECO:0008006" key="4">
    <source>
        <dbReference type="Google" id="ProtNLM"/>
    </source>
</evidence>
<evidence type="ECO:0000256" key="1">
    <source>
        <dbReference type="SAM" id="Coils"/>
    </source>
</evidence>
<dbReference type="InterPro" id="IPR042566">
    <property type="entry name" value="L1_C"/>
</dbReference>
<feature type="coiled-coil region" evidence="1">
    <location>
        <begin position="12"/>
        <end position="67"/>
    </location>
</feature>
<dbReference type="Proteomes" id="UP000008672">
    <property type="component" value="Unassembled WGS sequence"/>
</dbReference>
<proteinExistence type="predicted"/>
<dbReference type="InterPro" id="IPR004244">
    <property type="entry name" value="Transposase_22"/>
</dbReference>
<keyword evidence="1" id="KW-0175">Coiled coil</keyword>
<dbReference type="InParanoid" id="H3AFL7"/>
<accession>H3AFL7</accession>
<dbReference type="Ensembl" id="ENSLACT00000008506.1">
    <property type="protein sequence ID" value="ENSLACP00000008438.1"/>
    <property type="gene ID" value="ENSLACG00000007470.1"/>
</dbReference>
<evidence type="ECO:0000313" key="3">
    <source>
        <dbReference type="Proteomes" id="UP000008672"/>
    </source>
</evidence>
<dbReference type="Gene3D" id="3.30.250.20">
    <property type="entry name" value="L1 transposable element, C-terminal domain"/>
    <property type="match status" value="1"/>
</dbReference>
<sequence length="224" mass="26135">ILTMLNKLIDSVNELKTDNKNFLHRLTEVEQRTGVMEEEPAKEKKQVAALDAKIMSLAQRLDDQENRARRNNLHILGFPEQIEKGKPIQFLQEVLPKTLGLDDGIQLELEQAHCSLAPRPDAGQRSRPFIVKFLRFQTKEMIIRKARERQQDPHLSRELQEKRRRFTEVKKQLREREIKYGLFYPAILKITWEGKDYSCNSPNEAQAFLKRQPLTSSSGSNKTE</sequence>
<reference evidence="3" key="1">
    <citation type="submission" date="2011-08" db="EMBL/GenBank/DDBJ databases">
        <title>The draft genome of Latimeria chalumnae.</title>
        <authorList>
            <person name="Di Palma F."/>
            <person name="Alfoldi J."/>
            <person name="Johnson J."/>
            <person name="Berlin A."/>
            <person name="Gnerre S."/>
            <person name="Jaffe D."/>
            <person name="MacCallum I."/>
            <person name="Young S."/>
            <person name="Walker B.J."/>
            <person name="Lander E."/>
            <person name="Lindblad-Toh K."/>
        </authorList>
    </citation>
    <scope>NUCLEOTIDE SEQUENCE [LARGE SCALE GENOMIC DNA]</scope>
    <source>
        <strain evidence="3">Wild caught</strain>
    </source>
</reference>
<dbReference type="GeneTree" id="ENSGT00940000165069"/>
<keyword evidence="3" id="KW-1185">Reference proteome</keyword>
<dbReference type="Gene3D" id="3.30.70.1820">
    <property type="entry name" value="L1 transposable element, RRM domain"/>
    <property type="match status" value="1"/>
</dbReference>
<protein>
    <recommendedName>
        <fullName evidence="4">L1 transposable element RRM domain-containing protein</fullName>
    </recommendedName>
</protein>
<organism evidence="2 3">
    <name type="scientific">Latimeria chalumnae</name>
    <name type="common">Coelacanth</name>
    <dbReference type="NCBI Taxonomy" id="7897"/>
    <lineage>
        <taxon>Eukaryota</taxon>
        <taxon>Metazoa</taxon>
        <taxon>Chordata</taxon>
        <taxon>Craniata</taxon>
        <taxon>Vertebrata</taxon>
        <taxon>Euteleostomi</taxon>
        <taxon>Coelacanthiformes</taxon>
        <taxon>Coelacanthidae</taxon>
        <taxon>Latimeria</taxon>
    </lineage>
</organism>
<dbReference type="HOGENOM" id="CLU_062834_2_1_1"/>
<dbReference type="EMBL" id="AFYH01103942">
    <property type="status" value="NOT_ANNOTATED_CDS"/>
    <property type="molecule type" value="Genomic_DNA"/>
</dbReference>
<dbReference type="AlphaFoldDB" id="H3AFL7"/>
<name>H3AFL7_LATCH</name>
<dbReference type="eggNOG" id="ENOG502SRQ0">
    <property type="taxonomic scope" value="Eukaryota"/>
</dbReference>
<dbReference type="PANTHER" id="PTHR11505">
    <property type="entry name" value="L1 TRANSPOSABLE ELEMENT-RELATED"/>
    <property type="match status" value="1"/>
</dbReference>
<dbReference type="OMA" id="CISVIRP"/>
<reference evidence="2" key="3">
    <citation type="submission" date="2025-09" db="UniProtKB">
        <authorList>
            <consortium name="Ensembl"/>
        </authorList>
    </citation>
    <scope>IDENTIFICATION</scope>
</reference>
<evidence type="ECO:0000313" key="2">
    <source>
        <dbReference type="Ensembl" id="ENSLACP00000008438.1"/>
    </source>
</evidence>